<dbReference type="EMBL" id="CP023248">
    <property type="protein sequence ID" value="ASZ51515.1"/>
    <property type="molecule type" value="Genomic_DNA"/>
</dbReference>
<dbReference type="Pfam" id="PF13309">
    <property type="entry name" value="HTH_22"/>
    <property type="match status" value="1"/>
</dbReference>
<name>A0A249W427_VIBPH</name>
<dbReference type="InterPro" id="IPR013559">
    <property type="entry name" value="YheO"/>
</dbReference>
<sequence>MLAQWFVSACRILTNLLSILCRPNLQFLLREVTLLLKKLTKSDLDILNSMKNVVDGIARMYGEHTEVVLHSLDAEAPEIIKIANGHVTERSEGAPITNLARMKLREGKDVSDSYLTKTSNGKTLHSITTIVRNPKNKPIGLLCINVDMDAPMQAFLKAMLPQQHTECCVGGARSPETFARNIDETIISTIETVQTEVWENEAIAPSKRNRELVTRLHGLGIFKYKDAVLMVANHLGISRDTIYLYLRELGND</sequence>
<dbReference type="AlphaFoldDB" id="A0A249W427"/>
<accession>A0A249W427</accession>
<reference evidence="3" key="1">
    <citation type="submission" date="2017-09" db="EMBL/GenBank/DDBJ databases">
        <authorList>
            <person name="Ehlers B."/>
            <person name="Leendertz F.H."/>
        </authorList>
    </citation>
    <scope>NUCLEOTIDE SEQUENCE</scope>
    <source>
        <strain evidence="3">MAVP-26</strain>
    </source>
</reference>
<evidence type="ECO:0008006" key="4">
    <source>
        <dbReference type="Google" id="ProtNLM"/>
    </source>
</evidence>
<feature type="domain" description="YheO-like" evidence="1">
    <location>
        <begin position="47"/>
        <end position="154"/>
    </location>
</feature>
<gene>
    <name evidence="3" type="ORF">YA91_13495</name>
</gene>
<dbReference type="Pfam" id="PF08348">
    <property type="entry name" value="PAS_6"/>
    <property type="match status" value="1"/>
</dbReference>
<evidence type="ECO:0000259" key="2">
    <source>
        <dbReference type="Pfam" id="PF13309"/>
    </source>
</evidence>
<dbReference type="InterPro" id="IPR039445">
    <property type="entry name" value="DauR-like_HTH"/>
</dbReference>
<dbReference type="PANTHER" id="PTHR35568:SF1">
    <property type="entry name" value="TRANSCRIPTIONAL REGULATOR DAUR"/>
    <property type="match status" value="1"/>
</dbReference>
<protein>
    <recommendedName>
        <fullName evidence="4">Transcriptional regulator YheO</fullName>
    </recommendedName>
</protein>
<proteinExistence type="predicted"/>
<dbReference type="PANTHER" id="PTHR35568">
    <property type="entry name" value="TRANSCRIPTIONAL REGULATOR DAUR"/>
    <property type="match status" value="1"/>
</dbReference>
<evidence type="ECO:0000259" key="1">
    <source>
        <dbReference type="Pfam" id="PF08348"/>
    </source>
</evidence>
<organism evidence="3">
    <name type="scientific">Vibrio parahaemolyticus</name>
    <dbReference type="NCBI Taxonomy" id="670"/>
    <lineage>
        <taxon>Bacteria</taxon>
        <taxon>Pseudomonadati</taxon>
        <taxon>Pseudomonadota</taxon>
        <taxon>Gammaproteobacteria</taxon>
        <taxon>Vibrionales</taxon>
        <taxon>Vibrionaceae</taxon>
        <taxon>Vibrio</taxon>
    </lineage>
</organism>
<dbReference type="InterPro" id="IPR039446">
    <property type="entry name" value="DauR-like"/>
</dbReference>
<evidence type="ECO:0000313" key="3">
    <source>
        <dbReference type="EMBL" id="ASZ51515.1"/>
    </source>
</evidence>
<feature type="domain" description="Transcriptional regulator DauR-like HTH" evidence="2">
    <location>
        <begin position="190"/>
        <end position="247"/>
    </location>
</feature>